<keyword evidence="2" id="KW-1185">Reference proteome</keyword>
<accession>A0ABU7BL95</accession>
<organism evidence="1 2">
    <name type="scientific">Ataeniobius toweri</name>
    <dbReference type="NCBI Taxonomy" id="208326"/>
    <lineage>
        <taxon>Eukaryota</taxon>
        <taxon>Metazoa</taxon>
        <taxon>Chordata</taxon>
        <taxon>Craniata</taxon>
        <taxon>Vertebrata</taxon>
        <taxon>Euteleostomi</taxon>
        <taxon>Actinopterygii</taxon>
        <taxon>Neopterygii</taxon>
        <taxon>Teleostei</taxon>
        <taxon>Neoteleostei</taxon>
        <taxon>Acanthomorphata</taxon>
        <taxon>Ovalentaria</taxon>
        <taxon>Atherinomorphae</taxon>
        <taxon>Cyprinodontiformes</taxon>
        <taxon>Goodeidae</taxon>
        <taxon>Ataeniobius</taxon>
    </lineage>
</organism>
<protein>
    <recommendedName>
        <fullName evidence="3">Secreted protein</fullName>
    </recommendedName>
</protein>
<reference evidence="1 2" key="1">
    <citation type="submission" date="2021-07" db="EMBL/GenBank/DDBJ databases">
        <authorList>
            <person name="Palmer J.M."/>
        </authorList>
    </citation>
    <scope>NUCLEOTIDE SEQUENCE [LARGE SCALE GENOMIC DNA]</scope>
    <source>
        <strain evidence="1 2">AT_MEX2019</strain>
        <tissue evidence="1">Muscle</tissue>
    </source>
</reference>
<evidence type="ECO:0000313" key="2">
    <source>
        <dbReference type="Proteomes" id="UP001345963"/>
    </source>
</evidence>
<dbReference type="Proteomes" id="UP001345963">
    <property type="component" value="Unassembled WGS sequence"/>
</dbReference>
<proteinExistence type="predicted"/>
<evidence type="ECO:0000313" key="1">
    <source>
        <dbReference type="EMBL" id="MED6250330.1"/>
    </source>
</evidence>
<name>A0ABU7BL95_9TELE</name>
<gene>
    <name evidence="1" type="ORF">ATANTOWER_029798</name>
</gene>
<dbReference type="EMBL" id="JAHUTI010056986">
    <property type="protein sequence ID" value="MED6250330.1"/>
    <property type="molecule type" value="Genomic_DNA"/>
</dbReference>
<evidence type="ECO:0008006" key="3">
    <source>
        <dbReference type="Google" id="ProtNLM"/>
    </source>
</evidence>
<comment type="caution">
    <text evidence="1">The sequence shown here is derived from an EMBL/GenBank/DDBJ whole genome shotgun (WGS) entry which is preliminary data.</text>
</comment>
<sequence length="113" mass="11748">MFLSVHMRVGMCDHDCLCLFFVSGWVLDCSLSLINLDPTSNVGPISSPPHYLPVVGVSARWCTCGSRCPGLGALVCAGSLPVAAFRGLDPWALSGLWRGYGSPGGGSPGVPVL</sequence>